<comment type="caution">
    <text evidence="2">The sequence shown here is derived from an EMBL/GenBank/DDBJ whole genome shotgun (WGS) entry which is preliminary data.</text>
</comment>
<dbReference type="GO" id="GO:0060857">
    <property type="term" value="P:establishment of glial blood-brain barrier"/>
    <property type="evidence" value="ECO:0007669"/>
    <property type="project" value="TreeGrafter"/>
</dbReference>
<feature type="transmembrane region" description="Helical" evidence="1">
    <location>
        <begin position="64"/>
        <end position="84"/>
    </location>
</feature>
<keyword evidence="1" id="KW-0472">Membrane</keyword>
<feature type="transmembrane region" description="Helical" evidence="1">
    <location>
        <begin position="96"/>
        <end position="116"/>
    </location>
</feature>
<name>A0A226EEW7_FOLCA</name>
<keyword evidence="3" id="KW-1185">Reference proteome</keyword>
<keyword evidence="1" id="KW-1133">Transmembrane helix</keyword>
<gene>
    <name evidence="2" type="ORF">Fcan01_08783</name>
</gene>
<dbReference type="GO" id="GO:0005886">
    <property type="term" value="C:plasma membrane"/>
    <property type="evidence" value="ECO:0007669"/>
    <property type="project" value="TreeGrafter"/>
</dbReference>
<dbReference type="AlphaFoldDB" id="A0A226EEW7"/>
<evidence type="ECO:0000313" key="3">
    <source>
        <dbReference type="Proteomes" id="UP000198287"/>
    </source>
</evidence>
<dbReference type="GO" id="GO:0019991">
    <property type="term" value="P:septate junction assembly"/>
    <property type="evidence" value="ECO:0007669"/>
    <property type="project" value="TreeGrafter"/>
</dbReference>
<evidence type="ECO:0000256" key="1">
    <source>
        <dbReference type="SAM" id="Phobius"/>
    </source>
</evidence>
<sequence length="184" mass="21843">MVILSSFWTPCFYYNDIYKSVKPIAFYTAMASVISIVYSIYVMSGGESSSPYMPYFETDRSLSTQIYGGFAILFFLYFIGASWLMIHAVRVEIRGWILPWIIAMFLVIVLQLYFGFHWLFDYYIYLDQIFAMLCLWFWMAYNIYTLLAIYSVYQILMEKQAPAVQDFGPECYTENTLFYWDETV</sequence>
<accession>A0A226EEW7</accession>
<dbReference type="EMBL" id="LNIX01000004">
    <property type="protein sequence ID" value="OXA55617.1"/>
    <property type="molecule type" value="Genomic_DNA"/>
</dbReference>
<organism evidence="2 3">
    <name type="scientific">Folsomia candida</name>
    <name type="common">Springtail</name>
    <dbReference type="NCBI Taxonomy" id="158441"/>
    <lineage>
        <taxon>Eukaryota</taxon>
        <taxon>Metazoa</taxon>
        <taxon>Ecdysozoa</taxon>
        <taxon>Arthropoda</taxon>
        <taxon>Hexapoda</taxon>
        <taxon>Collembola</taxon>
        <taxon>Entomobryomorpha</taxon>
        <taxon>Isotomoidea</taxon>
        <taxon>Isotomidae</taxon>
        <taxon>Proisotominae</taxon>
        <taxon>Folsomia</taxon>
    </lineage>
</organism>
<feature type="transmembrane region" description="Helical" evidence="1">
    <location>
        <begin position="24"/>
        <end position="44"/>
    </location>
</feature>
<evidence type="ECO:0000313" key="2">
    <source>
        <dbReference type="EMBL" id="OXA55617.1"/>
    </source>
</evidence>
<reference evidence="2 3" key="1">
    <citation type="submission" date="2015-12" db="EMBL/GenBank/DDBJ databases">
        <title>The genome of Folsomia candida.</title>
        <authorList>
            <person name="Faddeeva A."/>
            <person name="Derks M.F."/>
            <person name="Anvar Y."/>
            <person name="Smit S."/>
            <person name="Van Straalen N."/>
            <person name="Roelofs D."/>
        </authorList>
    </citation>
    <scope>NUCLEOTIDE SEQUENCE [LARGE SCALE GENOMIC DNA]</scope>
    <source>
        <strain evidence="2 3">VU population</strain>
        <tissue evidence="2">Whole body</tissue>
    </source>
</reference>
<protein>
    <submittedName>
        <fullName evidence="2">Uncharacterized protein</fullName>
    </submittedName>
</protein>
<dbReference type="PANTHER" id="PTHR36694">
    <property type="entry name" value="PASIFLORA 1, ISOFORM A-RELATED"/>
    <property type="match status" value="1"/>
</dbReference>
<dbReference type="OMA" id="LILWVWM"/>
<dbReference type="PANTHER" id="PTHR36694:SF11">
    <property type="entry name" value="LP21121P-RELATED"/>
    <property type="match status" value="1"/>
</dbReference>
<dbReference type="GO" id="GO:0035159">
    <property type="term" value="P:regulation of tube length, open tracheal system"/>
    <property type="evidence" value="ECO:0007669"/>
    <property type="project" value="TreeGrafter"/>
</dbReference>
<proteinExistence type="predicted"/>
<feature type="transmembrane region" description="Helical" evidence="1">
    <location>
        <begin position="128"/>
        <end position="150"/>
    </location>
</feature>
<keyword evidence="1" id="KW-0812">Transmembrane</keyword>
<dbReference type="OrthoDB" id="6572371at2759"/>
<dbReference type="Proteomes" id="UP000198287">
    <property type="component" value="Unassembled WGS sequence"/>
</dbReference>